<dbReference type="PANTHER" id="PTHR33376:SF2">
    <property type="entry name" value="DICARBOXYLATE-BINDING PERIPLASMIC PROTEIN"/>
    <property type="match status" value="1"/>
</dbReference>
<dbReference type="CDD" id="cd13671">
    <property type="entry name" value="PBP2_TRAP_SBP_like_3"/>
    <property type="match status" value="1"/>
</dbReference>
<keyword evidence="1" id="KW-0732">Signal</keyword>
<proteinExistence type="predicted"/>
<dbReference type="InterPro" id="IPR038404">
    <property type="entry name" value="TRAP_DctP_sf"/>
</dbReference>
<dbReference type="NCBIfam" id="TIGR00787">
    <property type="entry name" value="dctP"/>
    <property type="match status" value="1"/>
</dbReference>
<sequence length="357" mass="39489">MSSGDGKTKNHNTLSHPALEEFAMLTNKIIKTSRTLKVFALAGIASAVSMSVQAEQWRGWNIHPPSYPNSMALESFAEEVAENTDGRIEPKVYHNGVLGAQPDAIEQTRNGALNFANFNMGPMGPIVPATNILSLPFIFQSPDDMYRVMDGDIGERFAEALEEKNLVALSWFGSGARSLYNTDHPVTTPGDVEGLKVRVMNNDLYVQMIDELGGNATPMAYSEVYQSLKTGVIDGAENNYPSFESSGHYEVAKYYSLTEHLILPECLCVAKSSWDELSEQDQGIVREAAQNAAVEQRRLWEERAETSRQRVLDDGVEINEVTDKSAFQAEMQPIYDDFVASHPDLEALVEDVQAAQE</sequence>
<keyword evidence="3" id="KW-1185">Reference proteome</keyword>
<accession>A0ABQ0UBU6</accession>
<reference evidence="2 3" key="1">
    <citation type="submission" date="2019-07" db="EMBL/GenBank/DDBJ databases">
        <title>Whole genome shotgun sequence of Halomonas halophila NBRC 102604.</title>
        <authorList>
            <person name="Hosoyama A."/>
            <person name="Uohara A."/>
            <person name="Ohji S."/>
            <person name="Ichikawa N."/>
        </authorList>
    </citation>
    <scope>NUCLEOTIDE SEQUENCE [LARGE SCALE GENOMIC DNA]</scope>
    <source>
        <strain evidence="2 3">NBRC 102604</strain>
    </source>
</reference>
<comment type="caution">
    <text evidence="2">The sequence shown here is derived from an EMBL/GenBank/DDBJ whole genome shotgun (WGS) entry which is preliminary data.</text>
</comment>
<organism evidence="2 3">
    <name type="scientific">Halomonas halophila</name>
    <dbReference type="NCBI Taxonomy" id="29573"/>
    <lineage>
        <taxon>Bacteria</taxon>
        <taxon>Pseudomonadati</taxon>
        <taxon>Pseudomonadota</taxon>
        <taxon>Gammaproteobacteria</taxon>
        <taxon>Oceanospirillales</taxon>
        <taxon>Halomonadaceae</taxon>
        <taxon>Halomonas</taxon>
    </lineage>
</organism>
<dbReference type="EMBL" id="BJUS01000046">
    <property type="protein sequence ID" value="GEK74479.1"/>
    <property type="molecule type" value="Genomic_DNA"/>
</dbReference>
<evidence type="ECO:0000256" key="1">
    <source>
        <dbReference type="ARBA" id="ARBA00022729"/>
    </source>
</evidence>
<dbReference type="InterPro" id="IPR018389">
    <property type="entry name" value="DctP_fam"/>
</dbReference>
<dbReference type="PANTHER" id="PTHR33376">
    <property type="match status" value="1"/>
</dbReference>
<dbReference type="PIRSF" id="PIRSF006470">
    <property type="entry name" value="DctB"/>
    <property type="match status" value="1"/>
</dbReference>
<evidence type="ECO:0000313" key="2">
    <source>
        <dbReference type="EMBL" id="GEK74479.1"/>
    </source>
</evidence>
<dbReference type="Proteomes" id="UP000321121">
    <property type="component" value="Unassembled WGS sequence"/>
</dbReference>
<name>A0ABQ0UBU6_9GAMM</name>
<evidence type="ECO:0000313" key="3">
    <source>
        <dbReference type="Proteomes" id="UP000321121"/>
    </source>
</evidence>
<dbReference type="Pfam" id="PF03480">
    <property type="entry name" value="DctP"/>
    <property type="match status" value="1"/>
</dbReference>
<dbReference type="NCBIfam" id="NF037995">
    <property type="entry name" value="TRAP_S1"/>
    <property type="match status" value="1"/>
</dbReference>
<gene>
    <name evidence="2" type="ORF">HHA04nite_30230</name>
</gene>
<dbReference type="Gene3D" id="3.40.190.170">
    <property type="entry name" value="Bacterial extracellular solute-binding protein, family 7"/>
    <property type="match status" value="1"/>
</dbReference>
<dbReference type="InterPro" id="IPR004682">
    <property type="entry name" value="TRAP_DctP"/>
</dbReference>
<protein>
    <submittedName>
        <fullName evidence="2">C4-dicarboxylate ABC transporter</fullName>
    </submittedName>
</protein>